<dbReference type="PANTHER" id="PTHR47936">
    <property type="entry name" value="PPR_LONG DOMAIN-CONTAINING PROTEIN"/>
    <property type="match status" value="1"/>
</dbReference>
<dbReference type="AlphaFoldDB" id="A0A060T4G1"/>
<dbReference type="EMBL" id="HG937691">
    <property type="protein sequence ID" value="CDP33762.1"/>
    <property type="molecule type" value="Genomic_DNA"/>
</dbReference>
<reference evidence="7" key="1">
    <citation type="submission" date="2014-02" db="EMBL/GenBank/DDBJ databases">
        <authorList>
            <person name="Genoscope - CEA"/>
        </authorList>
    </citation>
    <scope>NUCLEOTIDE SEQUENCE</scope>
    <source>
        <strain evidence="7">LS3</strain>
    </source>
</reference>
<keyword evidence="3" id="KW-0677">Repeat</keyword>
<dbReference type="PhylomeDB" id="A0A060T4G1"/>
<evidence type="ECO:0000256" key="5">
    <source>
        <dbReference type="ARBA" id="ARBA00044511"/>
    </source>
</evidence>
<reference evidence="7" key="2">
    <citation type="submission" date="2014-06" db="EMBL/GenBank/DDBJ databases">
        <title>The complete genome of Blastobotrys (Arxula) adeninivorans LS3 - a yeast of biotechnological interest.</title>
        <authorList>
            <person name="Kunze G."/>
            <person name="Gaillardin C."/>
            <person name="Czernicka M."/>
            <person name="Durrens P."/>
            <person name="Martin T."/>
            <person name="Boer E."/>
            <person name="Gabaldon T."/>
            <person name="Cruz J."/>
            <person name="Talla E."/>
            <person name="Marck C."/>
            <person name="Goffeau A."/>
            <person name="Barbe V."/>
            <person name="Baret P."/>
            <person name="Baronian K."/>
            <person name="Beier S."/>
            <person name="Bleykasten C."/>
            <person name="Bode R."/>
            <person name="Casaregola S."/>
            <person name="Despons L."/>
            <person name="Fairhead C."/>
            <person name="Giersberg M."/>
            <person name="Gierski P."/>
            <person name="Hahnel U."/>
            <person name="Hartmann A."/>
            <person name="Jankowska D."/>
            <person name="Jubin C."/>
            <person name="Jung P."/>
            <person name="Lafontaine I."/>
            <person name="Leh-Louis V."/>
            <person name="Lemaire M."/>
            <person name="Marcet-Houben M."/>
            <person name="Mascher M."/>
            <person name="Morel G."/>
            <person name="Richard G.-F."/>
            <person name="Riechen J."/>
            <person name="Sacerdot C."/>
            <person name="Sarkar A."/>
            <person name="Savel G."/>
            <person name="Schacherer J."/>
            <person name="Sherman D."/>
            <person name="Straub M.-L."/>
            <person name="Stein N."/>
            <person name="Thierry A."/>
            <person name="Trautwein-Schult A."/>
            <person name="Westhof E."/>
            <person name="Worch S."/>
            <person name="Dujon B."/>
            <person name="Souciet J.-L."/>
            <person name="Wincker P."/>
            <person name="Scholz U."/>
            <person name="Neuveglise N."/>
        </authorList>
    </citation>
    <scope>NUCLEOTIDE SEQUENCE</scope>
    <source>
        <strain evidence="7">LS3</strain>
    </source>
</reference>
<evidence type="ECO:0000256" key="4">
    <source>
        <dbReference type="ARBA" id="ARBA00044493"/>
    </source>
</evidence>
<dbReference type="GO" id="GO:0005739">
    <property type="term" value="C:mitochondrion"/>
    <property type="evidence" value="ECO:0007669"/>
    <property type="project" value="UniProtKB-SubCell"/>
</dbReference>
<dbReference type="InterPro" id="IPR002885">
    <property type="entry name" value="PPR_rpt"/>
</dbReference>
<dbReference type="InterPro" id="IPR011990">
    <property type="entry name" value="TPR-like_helical_dom_sf"/>
</dbReference>
<comment type="function">
    <text evidence="4">Regulates mitochondrial small subunit maturation by controlling 15S rRNA 5'-end processing. Localizes to the 5' precursor of the 15S rRNA in a position that is subsequently occupied by mS47 in the mature yeast mtSSU. Uses structure and sequence-specific RNA recognition, binding to a single-stranded region of the precursor and specifically recognizing bases -6 to -1. The exchange of Ccm1 for mS47 is coupled to the irreversible removal of precursor rRNA that is accompanied by conformational changes of the mitoribosomal proteins uS5m and mS26. These conformational changes signal completion of 5'-end rRNA processing through protection of the mature 5'-end of the 15S rRNA and stabilization of mS47. The removal of the 5' precursor together with the dissociation of Ccm1 may be catalyzed by the 5'-3' exoribonuclease Pet127. Involved in the specific removal of group I introns in mitochondrial encoded transcripts.</text>
</comment>
<comment type="subunit">
    <text evidence="5">Binds to mitochondrial small subunit 15S rRNA.</text>
</comment>
<comment type="subcellular location">
    <subcellularLocation>
        <location evidence="1">Mitochondrion</location>
    </subcellularLocation>
</comment>
<evidence type="ECO:0000256" key="2">
    <source>
        <dbReference type="ARBA" id="ARBA00006192"/>
    </source>
</evidence>
<sequence>MMIRRALKKRDITVFCLDRKAGFSSASIVQRESLKSRLHKAVHEPVVPVEHEIASRKAEKEAKAKFREKVSKQTEALHKYLDDYFSDVKNVIKNKPICAPRHPAVYKYLGTSSNQLKNPYLVSDEVTKLLKKDKLARAVYLVRLAGSNGSVGMNHILQYVSQKKQNSLAVKLYSTMKKWGAKDNDRTFVNLISNDLQKDQVDSKKQKKVQRLLELHEKFAEKVADKKLPASALLINANATLKALGNVGDIDAIRNFYEDISNKDAITYTTALNAASIIDEALEPKVAGFKTLVWKEVEATIDAKALDPDPQLIRSYISARIRSNSDQAARNSIKVFKQYFDLPELRDQAGEESDKTETSPVNTVNAVKKGKFEFKEPELDVWLRYLVRMGKYKQCVEQFEHFEQKGFQLDLAHYKSYVKALTEEGSVDACKKVFEVFKTSEPQPSSQMYADLMKAYINSVDLKEVEVEFIESIKKQCQKAWGKRPHAVLLDAYSYSYAKLFAPENETTVHPRAGVKALNDIALSHHTFAHNLTAGRNVDLCKRAIESTAQLCKSIYSHSAWKKHKFVWINKMGEICDSFAKEHLTGEKIPQKALEEFVFELDAIVRRGQGKKANGSPKQA</sequence>
<accession>A0A060T4G1</accession>
<dbReference type="Gene3D" id="1.25.40.10">
    <property type="entry name" value="Tetratricopeptide repeat domain"/>
    <property type="match status" value="2"/>
</dbReference>
<gene>
    <name evidence="7" type="ORF">GNLVRS02_ARAD1A16940g</name>
</gene>
<evidence type="ECO:0000313" key="7">
    <source>
        <dbReference type="EMBL" id="CDP33762.1"/>
    </source>
</evidence>
<name>A0A060T4G1_BLAAD</name>
<protein>
    <recommendedName>
        <fullName evidence="6">Mitochondrial 15S rRNA processing factor CCM1</fullName>
    </recommendedName>
</protein>
<proteinExistence type="inferred from homology"/>
<evidence type="ECO:0000256" key="6">
    <source>
        <dbReference type="ARBA" id="ARBA00044527"/>
    </source>
</evidence>
<evidence type="ECO:0000256" key="1">
    <source>
        <dbReference type="ARBA" id="ARBA00004173"/>
    </source>
</evidence>
<dbReference type="PANTHER" id="PTHR47936:SF1">
    <property type="entry name" value="PENTATRICOPEPTIDE REPEAT-CONTAINING PROTEIN GUN1, CHLOROPLASTIC"/>
    <property type="match status" value="1"/>
</dbReference>
<dbReference type="Pfam" id="PF13041">
    <property type="entry name" value="PPR_2"/>
    <property type="match status" value="1"/>
</dbReference>
<comment type="similarity">
    <text evidence="2">Belongs to the CCM1 family.</text>
</comment>
<evidence type="ECO:0000256" key="3">
    <source>
        <dbReference type="ARBA" id="ARBA00022737"/>
    </source>
</evidence>
<organism evidence="7">
    <name type="scientific">Blastobotrys adeninivorans</name>
    <name type="common">Yeast</name>
    <name type="synonym">Arxula adeninivorans</name>
    <dbReference type="NCBI Taxonomy" id="409370"/>
    <lineage>
        <taxon>Eukaryota</taxon>
        <taxon>Fungi</taxon>
        <taxon>Dikarya</taxon>
        <taxon>Ascomycota</taxon>
        <taxon>Saccharomycotina</taxon>
        <taxon>Dipodascomycetes</taxon>
        <taxon>Dipodascales</taxon>
        <taxon>Trichomonascaceae</taxon>
        <taxon>Blastobotrys</taxon>
    </lineage>
</organism>